<gene>
    <name evidence="2" type="ORF">OIU84_001871</name>
</gene>
<evidence type="ECO:0000256" key="1">
    <source>
        <dbReference type="SAM" id="SignalP"/>
    </source>
</evidence>
<dbReference type="AlphaFoldDB" id="A0AAD6K872"/>
<accession>A0AAD6K872</accession>
<organism evidence="2 3">
    <name type="scientific">Salix udensis</name>
    <dbReference type="NCBI Taxonomy" id="889485"/>
    <lineage>
        <taxon>Eukaryota</taxon>
        <taxon>Viridiplantae</taxon>
        <taxon>Streptophyta</taxon>
        <taxon>Embryophyta</taxon>
        <taxon>Tracheophyta</taxon>
        <taxon>Spermatophyta</taxon>
        <taxon>Magnoliopsida</taxon>
        <taxon>eudicotyledons</taxon>
        <taxon>Gunneridae</taxon>
        <taxon>Pentapetalae</taxon>
        <taxon>rosids</taxon>
        <taxon>fabids</taxon>
        <taxon>Malpighiales</taxon>
        <taxon>Salicaceae</taxon>
        <taxon>Saliceae</taxon>
        <taxon>Salix</taxon>
    </lineage>
</organism>
<keyword evidence="1" id="KW-0732">Signal</keyword>
<reference evidence="2 3" key="1">
    <citation type="journal article" date="2023" name="Int. J. Mol. Sci.">
        <title>De Novo Assembly and Annotation of 11 Diverse Shrub Willow (Salix) Genomes Reveals Novel Gene Organization in Sex-Linked Regions.</title>
        <authorList>
            <person name="Hyden B."/>
            <person name="Feng K."/>
            <person name="Yates T.B."/>
            <person name="Jawdy S."/>
            <person name="Cereghino C."/>
            <person name="Smart L.B."/>
            <person name="Muchero W."/>
        </authorList>
    </citation>
    <scope>NUCLEOTIDE SEQUENCE [LARGE SCALE GENOMIC DNA]</scope>
    <source>
        <tissue evidence="2">Shoot tip</tissue>
    </source>
</reference>
<sequence>MPFIFSSFVHVDLVLICTSHFGNKNANAPWAINRASQPQAQAELHGDLKRKLEFFCSCSNPRIRRACIDGHYHTMERGTTNSAAATATAPAPTAAAAAAAAAAPAPAPAPAATTATTAPELGEMYKDHEIVRDVREPSLSSELARNFLTKTGVKNLNVCKGN</sequence>
<protein>
    <submittedName>
        <fullName evidence="2">Uncharacterized protein</fullName>
    </submittedName>
</protein>
<dbReference type="Proteomes" id="UP001162972">
    <property type="component" value="Chromosome 12"/>
</dbReference>
<keyword evidence="3" id="KW-1185">Reference proteome</keyword>
<evidence type="ECO:0000313" key="2">
    <source>
        <dbReference type="EMBL" id="KAJ6418592.1"/>
    </source>
</evidence>
<proteinExistence type="predicted"/>
<feature type="signal peptide" evidence="1">
    <location>
        <begin position="1"/>
        <end position="19"/>
    </location>
</feature>
<evidence type="ECO:0000313" key="3">
    <source>
        <dbReference type="Proteomes" id="UP001162972"/>
    </source>
</evidence>
<name>A0AAD6K872_9ROSI</name>
<dbReference type="EMBL" id="JAPFFJ010000010">
    <property type="protein sequence ID" value="KAJ6418592.1"/>
    <property type="molecule type" value="Genomic_DNA"/>
</dbReference>
<feature type="chain" id="PRO_5041950583" evidence="1">
    <location>
        <begin position="20"/>
        <end position="162"/>
    </location>
</feature>
<comment type="caution">
    <text evidence="2">The sequence shown here is derived from an EMBL/GenBank/DDBJ whole genome shotgun (WGS) entry which is preliminary data.</text>
</comment>